<accession>A0A0D8IBU0</accession>
<dbReference type="InterPro" id="IPR050455">
    <property type="entry name" value="Tpx_Peroxidase_subfamily"/>
</dbReference>
<dbReference type="STRING" id="84022.CACET_c13660"/>
<dbReference type="GO" id="GO:0008379">
    <property type="term" value="F:thioredoxin peroxidase activity"/>
    <property type="evidence" value="ECO:0007669"/>
    <property type="project" value="InterPro"/>
</dbReference>
<sequence length="170" mass="18805">MTKRTGVITMQGNPMTLVGQEVKVGDKAPDFSALTQNLKAYTLKDMGSKVKLISVVPSIDTGVCDLQTLHFNEEAAKLKDVAIVTISMDLPFALSRYCAAKNIDQLEALSDHKEASFGINYGFLIDELRLLSRGVVVIDKDNTVRYIEYVPEVTNHPNYDQALAEVQKLL</sequence>
<dbReference type="InterPro" id="IPR013766">
    <property type="entry name" value="Thioredoxin_domain"/>
</dbReference>
<keyword evidence="2" id="KW-0049">Antioxidant</keyword>
<name>A0A0D8IBU0_9CLOT</name>
<dbReference type="EMBL" id="CP009687">
    <property type="protein sequence ID" value="AKL94831.1"/>
    <property type="molecule type" value="Genomic_DNA"/>
</dbReference>
<keyword evidence="5" id="KW-0560">Oxidoreductase</keyword>
<dbReference type="OrthoDB" id="9781543at2"/>
<gene>
    <name evidence="5" type="primary">tpx</name>
    <name evidence="5" type="ORF">CACET_c13660</name>
</gene>
<evidence type="ECO:0000256" key="3">
    <source>
        <dbReference type="ARBA" id="ARBA00023157"/>
    </source>
</evidence>
<dbReference type="InterPro" id="IPR013740">
    <property type="entry name" value="Redoxin"/>
</dbReference>
<dbReference type="NCBIfam" id="NF001808">
    <property type="entry name" value="PRK00522.1"/>
    <property type="match status" value="1"/>
</dbReference>
<keyword evidence="3" id="KW-1015">Disulfide bond</keyword>
<dbReference type="InterPro" id="IPR036249">
    <property type="entry name" value="Thioredoxin-like_sf"/>
</dbReference>
<dbReference type="InterPro" id="IPR002065">
    <property type="entry name" value="TPX"/>
</dbReference>
<dbReference type="CDD" id="cd03014">
    <property type="entry name" value="PRX_Atyp2cys"/>
    <property type="match status" value="1"/>
</dbReference>
<keyword evidence="1 5" id="KW-0575">Peroxidase</keyword>
<dbReference type="PANTHER" id="PTHR43110">
    <property type="entry name" value="THIOL PEROXIDASE"/>
    <property type="match status" value="1"/>
</dbReference>
<organism evidence="5 6">
    <name type="scientific">Clostridium aceticum</name>
    <dbReference type="NCBI Taxonomy" id="84022"/>
    <lineage>
        <taxon>Bacteria</taxon>
        <taxon>Bacillati</taxon>
        <taxon>Bacillota</taxon>
        <taxon>Clostridia</taxon>
        <taxon>Eubacteriales</taxon>
        <taxon>Clostridiaceae</taxon>
        <taxon>Clostridium</taxon>
    </lineage>
</organism>
<keyword evidence="6" id="KW-1185">Reference proteome</keyword>
<evidence type="ECO:0000313" key="5">
    <source>
        <dbReference type="EMBL" id="AKL94831.1"/>
    </source>
</evidence>
<evidence type="ECO:0000256" key="1">
    <source>
        <dbReference type="ARBA" id="ARBA00022559"/>
    </source>
</evidence>
<protein>
    <submittedName>
        <fullName evidence="5">Thiol peroxidase Tpx</fullName>
        <ecNumber evidence="5">1.11.1.15</ecNumber>
    </submittedName>
</protein>
<evidence type="ECO:0000256" key="4">
    <source>
        <dbReference type="ARBA" id="ARBA00023284"/>
    </source>
</evidence>
<dbReference type="KEGG" id="cace:CACET_c13660"/>
<dbReference type="EC" id="1.11.1.15" evidence="5"/>
<dbReference type="Pfam" id="PF08534">
    <property type="entry name" value="Redoxin"/>
    <property type="match status" value="1"/>
</dbReference>
<dbReference type="PANTHER" id="PTHR43110:SF1">
    <property type="entry name" value="THIOL PEROXIDASE"/>
    <property type="match status" value="1"/>
</dbReference>
<dbReference type="RefSeq" id="WP_044823613.1">
    <property type="nucleotide sequence ID" value="NZ_CP009687.1"/>
</dbReference>
<proteinExistence type="predicted"/>
<evidence type="ECO:0000256" key="2">
    <source>
        <dbReference type="ARBA" id="ARBA00022862"/>
    </source>
</evidence>
<dbReference type="AlphaFoldDB" id="A0A0D8IBU0"/>
<evidence type="ECO:0000313" key="6">
    <source>
        <dbReference type="Proteomes" id="UP000035704"/>
    </source>
</evidence>
<reference evidence="5 6" key="1">
    <citation type="submission" date="2014-10" db="EMBL/GenBank/DDBJ databases">
        <title>Genome sequence of Clostridium aceticum DSM 1496.</title>
        <authorList>
            <person name="Poehlein A."/>
            <person name="Schiel-Bengelsdorf B."/>
            <person name="Gottschalk G."/>
            <person name="Duerre P."/>
            <person name="Daniel R."/>
        </authorList>
    </citation>
    <scope>NUCLEOTIDE SEQUENCE [LARGE SCALE GENOMIC DNA]</scope>
    <source>
        <strain evidence="5 6">DSM 1496</strain>
    </source>
</reference>
<dbReference type="SUPFAM" id="SSF52833">
    <property type="entry name" value="Thioredoxin-like"/>
    <property type="match status" value="1"/>
</dbReference>
<dbReference type="Proteomes" id="UP000035704">
    <property type="component" value="Chromosome"/>
</dbReference>
<dbReference type="PROSITE" id="PS51352">
    <property type="entry name" value="THIOREDOXIN_2"/>
    <property type="match status" value="1"/>
</dbReference>
<dbReference type="PATRIC" id="fig|84022.5.peg.2826"/>
<keyword evidence="4" id="KW-0676">Redox-active center</keyword>
<dbReference type="Gene3D" id="3.40.30.10">
    <property type="entry name" value="Glutaredoxin"/>
    <property type="match status" value="1"/>
</dbReference>